<proteinExistence type="predicted"/>
<comment type="caution">
    <text evidence="1">The sequence shown here is derived from an EMBL/GenBank/DDBJ whole genome shotgun (WGS) entry which is preliminary data.</text>
</comment>
<accession>A0ABQ1H5N1</accession>
<organism evidence="1 2">
    <name type="scientific">Kroppenstedtia guangzhouensis</name>
    <dbReference type="NCBI Taxonomy" id="1274356"/>
    <lineage>
        <taxon>Bacteria</taxon>
        <taxon>Bacillati</taxon>
        <taxon>Bacillota</taxon>
        <taxon>Bacilli</taxon>
        <taxon>Bacillales</taxon>
        <taxon>Thermoactinomycetaceae</taxon>
        <taxon>Kroppenstedtia</taxon>
    </lineage>
</organism>
<gene>
    <name evidence="1" type="ORF">GCM10007416_35800</name>
</gene>
<keyword evidence="2" id="KW-1185">Reference proteome</keyword>
<dbReference type="Proteomes" id="UP000617979">
    <property type="component" value="Unassembled WGS sequence"/>
</dbReference>
<reference evidence="2" key="1">
    <citation type="journal article" date="2019" name="Int. J. Syst. Evol. Microbiol.">
        <title>The Global Catalogue of Microorganisms (GCM) 10K type strain sequencing project: providing services to taxonomists for standard genome sequencing and annotation.</title>
        <authorList>
            <consortium name="The Broad Institute Genomics Platform"/>
            <consortium name="The Broad Institute Genome Sequencing Center for Infectious Disease"/>
            <person name="Wu L."/>
            <person name="Ma J."/>
        </authorList>
    </citation>
    <scope>NUCLEOTIDE SEQUENCE [LARGE SCALE GENOMIC DNA]</scope>
    <source>
        <strain evidence="2">CGMCC 1.12404</strain>
    </source>
</reference>
<name>A0ABQ1H5N1_9BACL</name>
<evidence type="ECO:0000313" key="2">
    <source>
        <dbReference type="Proteomes" id="UP000617979"/>
    </source>
</evidence>
<sequence>MGLTLKNVLNCPRCEKTAQWTSDTECTCEWCDQKYFGYPKIKG</sequence>
<dbReference type="EMBL" id="BMEX01000064">
    <property type="protein sequence ID" value="GGA59667.1"/>
    <property type="molecule type" value="Genomic_DNA"/>
</dbReference>
<evidence type="ECO:0000313" key="1">
    <source>
        <dbReference type="EMBL" id="GGA59667.1"/>
    </source>
</evidence>
<protein>
    <submittedName>
        <fullName evidence="1">Uncharacterized protein</fullName>
    </submittedName>
</protein>